<dbReference type="InterPro" id="IPR012833">
    <property type="entry name" value="NrdD"/>
</dbReference>
<sequence>MVNVNVTGGEMSQAEINSYIDRAQKLYPEKTIQTIDLKIDGDFVDVDYHFADVPFQRIRRITGYLVGTLDRFNDAKRAEVRDRVKHGLASPSVSEQ</sequence>
<dbReference type="RefSeq" id="WP_117857504.1">
    <property type="nucleotide sequence ID" value="NZ_JAOQJZ010000003.1"/>
</dbReference>
<name>A0AAE3LH69_9FIRM</name>
<dbReference type="GO" id="GO:0008998">
    <property type="term" value="F:ribonucleoside-triphosphate reductase (thioredoxin) activity"/>
    <property type="evidence" value="ECO:0007669"/>
    <property type="project" value="InterPro"/>
</dbReference>
<evidence type="ECO:0000313" key="1">
    <source>
        <dbReference type="EMBL" id="MCU6705060.1"/>
    </source>
</evidence>
<dbReference type="Proteomes" id="UP001208131">
    <property type="component" value="Unassembled WGS sequence"/>
</dbReference>
<gene>
    <name evidence="1" type="ORF">OCV57_03845</name>
</gene>
<accession>A0AAE3LH69</accession>
<organism evidence="1 2">
    <name type="scientific">Hominimerdicola aceti</name>
    <dbReference type="NCBI Taxonomy" id="2981726"/>
    <lineage>
        <taxon>Bacteria</taxon>
        <taxon>Bacillati</taxon>
        <taxon>Bacillota</taxon>
        <taxon>Clostridia</taxon>
        <taxon>Eubacteriales</taxon>
        <taxon>Oscillospiraceae</taxon>
        <taxon>Hominimerdicola</taxon>
    </lineage>
</organism>
<evidence type="ECO:0000313" key="2">
    <source>
        <dbReference type="Proteomes" id="UP001208131"/>
    </source>
</evidence>
<comment type="caution">
    <text evidence="1">The sequence shown here is derived from an EMBL/GenBank/DDBJ whole genome shotgun (WGS) entry which is preliminary data.</text>
</comment>
<keyword evidence="2" id="KW-1185">Reference proteome</keyword>
<dbReference type="AlphaFoldDB" id="A0AAE3LH69"/>
<dbReference type="Pfam" id="PF13597">
    <property type="entry name" value="NRDD"/>
    <property type="match status" value="1"/>
</dbReference>
<reference evidence="1 2" key="1">
    <citation type="journal article" date="2021" name="ISME Commun">
        <title>Automated analysis of genomic sequences facilitates high-throughput and comprehensive description of bacteria.</title>
        <authorList>
            <person name="Hitch T.C.A."/>
        </authorList>
    </citation>
    <scope>NUCLEOTIDE SEQUENCE [LARGE SCALE GENOMIC DNA]</scope>
    <source>
        <strain evidence="1 2">Sanger_31</strain>
    </source>
</reference>
<dbReference type="EMBL" id="JAOQJZ010000003">
    <property type="protein sequence ID" value="MCU6705060.1"/>
    <property type="molecule type" value="Genomic_DNA"/>
</dbReference>
<proteinExistence type="predicted"/>
<dbReference type="GO" id="GO:0006260">
    <property type="term" value="P:DNA replication"/>
    <property type="evidence" value="ECO:0007669"/>
    <property type="project" value="InterPro"/>
</dbReference>
<protein>
    <submittedName>
        <fullName evidence="1">Uncharacterized protein</fullName>
    </submittedName>
</protein>